<name>A0A0E9XXZ7_ANGAN</name>
<proteinExistence type="predicted"/>
<reference evidence="2" key="2">
    <citation type="journal article" date="2015" name="Fish Shellfish Immunol.">
        <title>Early steps in the European eel (Anguilla anguilla)-Vibrio vulnificus interaction in the gills: Role of the RtxA13 toxin.</title>
        <authorList>
            <person name="Callol A."/>
            <person name="Pajuelo D."/>
            <person name="Ebbesson L."/>
            <person name="Teles M."/>
            <person name="MacKenzie S."/>
            <person name="Amaro C."/>
        </authorList>
    </citation>
    <scope>NUCLEOTIDE SEQUENCE</scope>
</reference>
<keyword evidence="1" id="KW-0472">Membrane</keyword>
<dbReference type="EMBL" id="GBXM01001048">
    <property type="protein sequence ID" value="JAI07530.1"/>
    <property type="molecule type" value="Transcribed_RNA"/>
</dbReference>
<protein>
    <submittedName>
        <fullName evidence="2">Uncharacterized protein</fullName>
    </submittedName>
</protein>
<evidence type="ECO:0000313" key="2">
    <source>
        <dbReference type="EMBL" id="JAI07530.1"/>
    </source>
</evidence>
<keyword evidence="1" id="KW-0812">Transmembrane</keyword>
<accession>A0A0E9XXZ7</accession>
<sequence>MFKFNPICIGYIVEQLHYFLIFLYNLFCTFCTNKTFFCNYSDESIHTLNWSEAVTIQLKDAAG</sequence>
<evidence type="ECO:0000256" key="1">
    <source>
        <dbReference type="SAM" id="Phobius"/>
    </source>
</evidence>
<organism evidence="2">
    <name type="scientific">Anguilla anguilla</name>
    <name type="common">European freshwater eel</name>
    <name type="synonym">Muraena anguilla</name>
    <dbReference type="NCBI Taxonomy" id="7936"/>
    <lineage>
        <taxon>Eukaryota</taxon>
        <taxon>Metazoa</taxon>
        <taxon>Chordata</taxon>
        <taxon>Craniata</taxon>
        <taxon>Vertebrata</taxon>
        <taxon>Euteleostomi</taxon>
        <taxon>Actinopterygii</taxon>
        <taxon>Neopterygii</taxon>
        <taxon>Teleostei</taxon>
        <taxon>Anguilliformes</taxon>
        <taxon>Anguillidae</taxon>
        <taxon>Anguilla</taxon>
    </lineage>
</organism>
<keyword evidence="1" id="KW-1133">Transmembrane helix</keyword>
<dbReference type="AlphaFoldDB" id="A0A0E9XXZ7"/>
<feature type="transmembrane region" description="Helical" evidence="1">
    <location>
        <begin position="7"/>
        <end position="27"/>
    </location>
</feature>
<reference evidence="2" key="1">
    <citation type="submission" date="2014-11" db="EMBL/GenBank/DDBJ databases">
        <authorList>
            <person name="Amaro Gonzalez C."/>
        </authorList>
    </citation>
    <scope>NUCLEOTIDE SEQUENCE</scope>
</reference>